<evidence type="ECO:0000313" key="5">
    <source>
        <dbReference type="EMBL" id="MDI6447732.1"/>
    </source>
</evidence>
<dbReference type="GO" id="GO:0016787">
    <property type="term" value="F:hydrolase activity"/>
    <property type="evidence" value="ECO:0007669"/>
    <property type="project" value="UniProtKB-KW"/>
</dbReference>
<keyword evidence="1 5" id="KW-0378">Hydrolase</keyword>
<dbReference type="Gene3D" id="3.40.50.300">
    <property type="entry name" value="P-loop containing nucleotide triphosphate hydrolases"/>
    <property type="match status" value="1"/>
</dbReference>
<dbReference type="GO" id="GO:0004386">
    <property type="term" value="F:helicase activity"/>
    <property type="evidence" value="ECO:0007669"/>
    <property type="project" value="UniProtKB-KW"/>
</dbReference>
<feature type="domain" description="Helicase ATP-binding" evidence="3">
    <location>
        <begin position="990"/>
        <end position="1149"/>
    </location>
</feature>
<evidence type="ECO:0000259" key="4">
    <source>
        <dbReference type="PROSITE" id="PS51194"/>
    </source>
</evidence>
<dbReference type="InterPro" id="IPR001650">
    <property type="entry name" value="Helicase_C-like"/>
</dbReference>
<dbReference type="GO" id="GO:0005524">
    <property type="term" value="F:ATP binding"/>
    <property type="evidence" value="ECO:0007669"/>
    <property type="project" value="InterPro"/>
</dbReference>
<reference evidence="5" key="1">
    <citation type="submission" date="2023-05" db="EMBL/GenBank/DDBJ databases">
        <title>Anaerotaeda fermentans gen. nov., sp. nov., a novel anaerobic planctomycete of the new family within the order Sedimentisphaerales isolated from Taman Peninsula, Russia.</title>
        <authorList>
            <person name="Khomyakova M.A."/>
            <person name="Merkel A.Y."/>
            <person name="Slobodkin A.I."/>
        </authorList>
    </citation>
    <scope>NUCLEOTIDE SEQUENCE</scope>
    <source>
        <strain evidence="5">M17dextr</strain>
    </source>
</reference>
<dbReference type="InterPro" id="IPR038718">
    <property type="entry name" value="SNF2-like_sf"/>
</dbReference>
<dbReference type="Proteomes" id="UP001431776">
    <property type="component" value="Unassembled WGS sequence"/>
</dbReference>
<keyword evidence="5" id="KW-0067">ATP-binding</keyword>
<dbReference type="EC" id="3.6.4.-" evidence="5"/>
<dbReference type="CDD" id="cd18012">
    <property type="entry name" value="DEXQc_arch_SWI2_SNF2"/>
    <property type="match status" value="1"/>
</dbReference>
<gene>
    <name evidence="5" type="ORF">QJ522_01655</name>
</gene>
<name>A0AAW6TTB2_9BACT</name>
<dbReference type="CDD" id="cd18793">
    <property type="entry name" value="SF2_C_SNF"/>
    <property type="match status" value="1"/>
</dbReference>
<evidence type="ECO:0000313" key="6">
    <source>
        <dbReference type="Proteomes" id="UP001431776"/>
    </source>
</evidence>
<accession>A0AAW6TTB2</accession>
<dbReference type="SMART" id="SM00490">
    <property type="entry name" value="HELICc"/>
    <property type="match status" value="1"/>
</dbReference>
<dbReference type="RefSeq" id="WP_349243144.1">
    <property type="nucleotide sequence ID" value="NZ_JASCXX010000002.1"/>
</dbReference>
<dbReference type="InterPro" id="IPR014001">
    <property type="entry name" value="Helicase_ATP-bd"/>
</dbReference>
<dbReference type="PROSITE" id="PS51194">
    <property type="entry name" value="HELICASE_CTER"/>
    <property type="match status" value="1"/>
</dbReference>
<evidence type="ECO:0000259" key="3">
    <source>
        <dbReference type="PROSITE" id="PS51192"/>
    </source>
</evidence>
<dbReference type="InterPro" id="IPR027417">
    <property type="entry name" value="P-loop_NTPase"/>
</dbReference>
<dbReference type="Pfam" id="PF00271">
    <property type="entry name" value="Helicase_C"/>
    <property type="match status" value="1"/>
</dbReference>
<feature type="region of interest" description="Disordered" evidence="2">
    <location>
        <begin position="1"/>
        <end position="23"/>
    </location>
</feature>
<keyword evidence="5" id="KW-0347">Helicase</keyword>
<dbReference type="SUPFAM" id="SSF52540">
    <property type="entry name" value="P-loop containing nucleoside triphosphate hydrolases"/>
    <property type="match status" value="2"/>
</dbReference>
<dbReference type="PANTHER" id="PTHR10799">
    <property type="entry name" value="SNF2/RAD54 HELICASE FAMILY"/>
    <property type="match status" value="1"/>
</dbReference>
<sequence>MDVATNRTRKEKRSPHGYPPGSRLAAMGQLSSLDGAVLTMFALSFGPLTRNDLVAALKQAGFAMPDGSAIAAVKLGPSVRVLRQKGWIVERGGNTPECPADVRADAIEVARARGELRRLGDGLRRAVPAELTLDSWEYRWRRQRFKSFSHACRDAFLALERADHGALDRLAQLCQQDERVQSLVHVLLEVCGDPFRPEYIDRAGPYRNDLLYGILRFAVYNLDLESPVFAYTRSKAMTERDSFEKSTLEICVNHVAERDILAGDFAGARALLDTYADLDTHIIRGTLELLCGDLPAARLAYQRAVQHAGKTKRDQMAYLGSLPGLLHVLLLVQSESPPTSGQDRRQARTWLGWVLKGGSHAPYYGAYFFLDALLSFYEGGATPGGPAWRPSHRQGPSLVCLATCLMQMMYSLYASDAQALKARNGAAMADVESLLDQWDQRGARWPVMQLSRLMDRLGVALPQYAARAESFFAQSPARDLSELWTVKEMWESQIGALEQLVQESESSAGEVAQNTRRLGWRLSDAGEGMILVTPVEQKRTKKGSWTGGREVALHRLMSPEISGLDYLTDQDKATLAGAAGRRSGGYYSYNYAVDLNPGPVLQHLAGHTNVFWEGAPDIPVEIVRGTPEVRIVPKGQKLNITMDPYPDPYYCDGVWAIERESASRLRIVKFDSVHRKMAEILGPTGVTIPKDRSEEALKRLQGLSRHVAIQSNVALAGEEAEAVEPDCRPRLRLQRFAEGLQVQMVVVPLGGESQRAFTPGAGNSHLLESVAGRTVQARRNLKAEAACAAEAVAAVAMLEAGADCDYTWTFGDPLEALELLEQLQGISPELLTVEWPKGDPITVRPVSAKQFQFSIRSAQSWFEVEAAVQVDRDVMIKMQTLLDQIESANGRFIAIGKDQYIALTRQLRKQLQGLSMSGQPVRKGGALRIHPLAAIALEQWKDEVGRFKADAAFHDWVERFRAIESYQAEIPSTLQATLRPYQEHGFLWLARLAEWGAGGCLADDMGLGKTIEALALILHRAARGPTLVVAPTSVCANWVNETQRFAPTLRPIRFGIDDRGRRGQVLENVGPFDLVICSYTLLQQEADAIKDVHFATIVLDEAQAIKNAATKRSSAAMNLTAGFRMICTGTPIENRLSELWNLFRFINPGLLGSEDRFRDRFVRPIEIDRDSSARATLKALVQPFILRRTKSQVLEDLPARTEVMRLVELTEEERALHESLRRRALERLEGVRDMDKGQAHIQVLAELMKLRRCCCNPRLVVPDCGLPGSKLEAFAELVDELLDNQHKALVFSQFVDHLSLLREHLDARKIRYQYLDGSTPARTRQKRIDAFQNGDGDLFLISLKAGGLGLNLTAADYVIHMDPWWNPAVEDQASDRAHRIGQTRPVTVYRLVAAETIEEKIVQLHHAKRDLADSLLEGTDAAHALTADDLINLLRTR</sequence>
<organism evidence="5 6">
    <name type="scientific">Anaerobaca lacustris</name>
    <dbReference type="NCBI Taxonomy" id="3044600"/>
    <lineage>
        <taxon>Bacteria</taxon>
        <taxon>Pseudomonadati</taxon>
        <taxon>Planctomycetota</taxon>
        <taxon>Phycisphaerae</taxon>
        <taxon>Sedimentisphaerales</taxon>
        <taxon>Anaerobacaceae</taxon>
        <taxon>Anaerobaca</taxon>
    </lineage>
</organism>
<protein>
    <submittedName>
        <fullName evidence="5">DEAD/DEAH box helicase</fullName>
        <ecNumber evidence="5">3.6.4.-</ecNumber>
    </submittedName>
</protein>
<evidence type="ECO:0000256" key="1">
    <source>
        <dbReference type="ARBA" id="ARBA00022801"/>
    </source>
</evidence>
<proteinExistence type="predicted"/>
<dbReference type="InterPro" id="IPR000330">
    <property type="entry name" value="SNF2_N"/>
</dbReference>
<dbReference type="SMART" id="SM00487">
    <property type="entry name" value="DEXDc"/>
    <property type="match status" value="1"/>
</dbReference>
<dbReference type="EMBL" id="JASCXX010000002">
    <property type="protein sequence ID" value="MDI6447732.1"/>
    <property type="molecule type" value="Genomic_DNA"/>
</dbReference>
<keyword evidence="6" id="KW-1185">Reference proteome</keyword>
<dbReference type="InterPro" id="IPR049730">
    <property type="entry name" value="SNF2/RAD54-like_C"/>
</dbReference>
<feature type="domain" description="Helicase C-terminal" evidence="4">
    <location>
        <begin position="1277"/>
        <end position="1431"/>
    </location>
</feature>
<evidence type="ECO:0000256" key="2">
    <source>
        <dbReference type="SAM" id="MobiDB-lite"/>
    </source>
</evidence>
<keyword evidence="5" id="KW-0547">Nucleotide-binding</keyword>
<comment type="caution">
    <text evidence="5">The sequence shown here is derived from an EMBL/GenBank/DDBJ whole genome shotgun (WGS) entry which is preliminary data.</text>
</comment>
<dbReference type="PROSITE" id="PS51192">
    <property type="entry name" value="HELICASE_ATP_BIND_1"/>
    <property type="match status" value="1"/>
</dbReference>
<dbReference type="Pfam" id="PF00176">
    <property type="entry name" value="SNF2-rel_dom"/>
    <property type="match status" value="1"/>
</dbReference>
<dbReference type="Gene3D" id="3.40.50.10810">
    <property type="entry name" value="Tandem AAA-ATPase domain"/>
    <property type="match status" value="1"/>
</dbReference>